<dbReference type="AlphaFoldDB" id="A0A090MAX3"/>
<dbReference type="PANTHER" id="PTHR34267:SF17">
    <property type="entry name" value="OS06G0114500 PROTEIN"/>
    <property type="match status" value="1"/>
</dbReference>
<evidence type="ECO:0000313" key="3">
    <source>
        <dbReference type="Proteomes" id="UP000009170"/>
    </source>
</evidence>
<dbReference type="RefSeq" id="XP_022839738.1">
    <property type="nucleotide sequence ID" value="XM_022983095.1"/>
</dbReference>
<reference evidence="3" key="1">
    <citation type="journal article" date="2006" name="Proc. Natl. Acad. Sci. U.S.A.">
        <title>Genome analysis of the smallest free-living eukaryote Ostreococcus tauri unveils many unique features.</title>
        <authorList>
            <person name="Derelle E."/>
            <person name="Ferraz C."/>
            <person name="Rombauts S."/>
            <person name="Rouze P."/>
            <person name="Worden A.Z."/>
            <person name="Robbens S."/>
            <person name="Partensky F."/>
            <person name="Degroeve S."/>
            <person name="Echeynie S."/>
            <person name="Cooke R."/>
            <person name="Saeys Y."/>
            <person name="Wuyts J."/>
            <person name="Jabbari K."/>
            <person name="Bowler C."/>
            <person name="Panaud O."/>
            <person name="Piegu B."/>
            <person name="Ball S.G."/>
            <person name="Ral J.-P."/>
            <person name="Bouget F.-Y."/>
            <person name="Piganeau G."/>
            <person name="De Baets B."/>
            <person name="Picard A."/>
            <person name="Delseny M."/>
            <person name="Demaille J."/>
            <person name="Van de Peer Y."/>
            <person name="Moreau H."/>
        </authorList>
    </citation>
    <scope>NUCLEOTIDE SEQUENCE [LARGE SCALE GENOMIC DNA]</scope>
    <source>
        <strain evidence="3">OTTH 0595 / CCAP 157/2 / RCC745</strain>
    </source>
</reference>
<keyword evidence="3" id="KW-1185">Reference proteome</keyword>
<protein>
    <submittedName>
        <fullName evidence="2">Uncharacterized protein</fullName>
    </submittedName>
</protein>
<proteinExistence type="predicted"/>
<dbReference type="Pfam" id="PF06592">
    <property type="entry name" value="DUF1138"/>
    <property type="match status" value="1"/>
</dbReference>
<dbReference type="FunCoup" id="A0A090MAX3">
    <property type="interactions" value="488"/>
</dbReference>
<gene>
    <name evidence="2" type="ORF">OT_ostta10g00330</name>
</gene>
<dbReference type="KEGG" id="ota:OT_ostta10g00330"/>
<evidence type="ECO:0000256" key="1">
    <source>
        <dbReference type="SAM" id="MobiDB-lite"/>
    </source>
</evidence>
<name>A0A090MAX3_OSTTA</name>
<evidence type="ECO:0000313" key="2">
    <source>
        <dbReference type="EMBL" id="CEF99269.1"/>
    </source>
</evidence>
<comment type="caution">
    <text evidence="2">The sequence shown here is derived from an EMBL/GenBank/DDBJ whole genome shotgun (WGS) entry which is preliminary data.</text>
</comment>
<dbReference type="Proteomes" id="UP000009170">
    <property type="component" value="Unassembled WGS sequence"/>
</dbReference>
<organism evidence="2 3">
    <name type="scientific">Ostreococcus tauri</name>
    <name type="common">Marine green alga</name>
    <dbReference type="NCBI Taxonomy" id="70448"/>
    <lineage>
        <taxon>Eukaryota</taxon>
        <taxon>Viridiplantae</taxon>
        <taxon>Chlorophyta</taxon>
        <taxon>Mamiellophyceae</taxon>
        <taxon>Mamiellales</taxon>
        <taxon>Bathycoccaceae</taxon>
        <taxon>Ostreococcus</taxon>
    </lineage>
</organism>
<dbReference type="OrthoDB" id="505899at2759"/>
<dbReference type="GeneID" id="34946171"/>
<dbReference type="EMBL" id="CAID01000010">
    <property type="protein sequence ID" value="CEF99269.1"/>
    <property type="molecule type" value="Genomic_DNA"/>
</dbReference>
<dbReference type="InParanoid" id="A0A090MAX3"/>
<sequence>MATSASAGQVLGSVAAMCAAGGAMYYAINVARVFGGETPSTINKEWAQATAARAKSWPREGSETPIALDPMSGARRA</sequence>
<dbReference type="InterPro" id="IPR009515">
    <property type="entry name" value="DUF1138"/>
</dbReference>
<accession>A0A090MAX3</accession>
<dbReference type="PANTHER" id="PTHR34267">
    <property type="entry name" value="OS11G0161033 PROTEIN"/>
    <property type="match status" value="1"/>
</dbReference>
<feature type="region of interest" description="Disordered" evidence="1">
    <location>
        <begin position="53"/>
        <end position="77"/>
    </location>
</feature>
<reference evidence="2 3" key="2">
    <citation type="journal article" date="2014" name="BMC Genomics">
        <title>An improved genome of the model marine alga Ostreococcus tauri unfolds by assessing Illumina de novo assemblies.</title>
        <authorList>
            <person name="Blanc-Mathieu R."/>
            <person name="Verhelst B."/>
            <person name="Derelle E."/>
            <person name="Rombauts S."/>
            <person name="Bouget F.Y."/>
            <person name="Carre I."/>
            <person name="Chateau A."/>
            <person name="Eyre-Walker A."/>
            <person name="Grimsley N."/>
            <person name="Moreau H."/>
            <person name="Piegu B."/>
            <person name="Rivals E."/>
            <person name="Schackwitz W."/>
            <person name="Van de Peer Y."/>
            <person name="Piganeau G."/>
        </authorList>
    </citation>
    <scope>NUCLEOTIDE SEQUENCE [LARGE SCALE GENOMIC DNA]</scope>
    <source>
        <strain evidence="3">OTTH 0595 / CCAP 157/2 / RCC745</strain>
    </source>
</reference>